<feature type="transmembrane region" description="Helical" evidence="1">
    <location>
        <begin position="160"/>
        <end position="177"/>
    </location>
</feature>
<name>A0A3B0RAU3_9ZZZZ</name>
<dbReference type="InterPro" id="IPR013424">
    <property type="entry name" value="Ice-binding_C"/>
</dbReference>
<dbReference type="NCBIfam" id="NF035944">
    <property type="entry name" value="PEPxxWA-CTERM"/>
    <property type="match status" value="1"/>
</dbReference>
<reference evidence="3" key="1">
    <citation type="submission" date="2018-06" db="EMBL/GenBank/DDBJ databases">
        <authorList>
            <person name="Zhirakovskaya E."/>
        </authorList>
    </citation>
    <scope>NUCLEOTIDE SEQUENCE</scope>
</reference>
<keyword evidence="1" id="KW-0812">Transmembrane</keyword>
<evidence type="ECO:0000256" key="1">
    <source>
        <dbReference type="SAM" id="Phobius"/>
    </source>
</evidence>
<organism evidence="3">
    <name type="scientific">hydrothermal vent metagenome</name>
    <dbReference type="NCBI Taxonomy" id="652676"/>
    <lineage>
        <taxon>unclassified sequences</taxon>
        <taxon>metagenomes</taxon>
        <taxon>ecological metagenomes</taxon>
    </lineage>
</organism>
<dbReference type="Pfam" id="PF07589">
    <property type="entry name" value="PEP-CTERM"/>
    <property type="match status" value="1"/>
</dbReference>
<feature type="domain" description="Ice-binding protein C-terminal" evidence="2">
    <location>
        <begin position="156"/>
        <end position="180"/>
    </location>
</feature>
<dbReference type="AlphaFoldDB" id="A0A3B0RAU3"/>
<keyword evidence="1" id="KW-0472">Membrane</keyword>
<sequence>MKKLLLATVAAVALPASANAATLIVDVTGSESLFAFGTAGNEVETYNIGAGSRVTGVSFDVNISAFAPSWLSEARLAYTDSGVTTGVFFTPGIGDNFSGTSNYSGITDLVGLGLDFVVGADGILRLEYFEGFVDDAASPDAIWDSGTITFTYTLGAIPEPTTWAMLIFGFGAIGGALRNRNRRRTRKTNVRVSYA</sequence>
<evidence type="ECO:0000313" key="3">
    <source>
        <dbReference type="EMBL" id="VAV88637.1"/>
    </source>
</evidence>
<accession>A0A3B0RAU3</accession>
<protein>
    <recommendedName>
        <fullName evidence="2">Ice-binding protein C-terminal domain-containing protein</fullName>
    </recommendedName>
</protein>
<dbReference type="NCBIfam" id="TIGR02595">
    <property type="entry name" value="PEP_CTERM"/>
    <property type="match status" value="1"/>
</dbReference>
<keyword evidence="1" id="KW-1133">Transmembrane helix</keyword>
<dbReference type="EMBL" id="UOEF01000054">
    <property type="protein sequence ID" value="VAV88637.1"/>
    <property type="molecule type" value="Genomic_DNA"/>
</dbReference>
<proteinExistence type="predicted"/>
<evidence type="ECO:0000259" key="2">
    <source>
        <dbReference type="Pfam" id="PF07589"/>
    </source>
</evidence>
<gene>
    <name evidence="3" type="ORF">MNBD_ALPHA04-1659</name>
</gene>